<dbReference type="PANTHER" id="PTHR30537">
    <property type="entry name" value="HTH-TYPE TRANSCRIPTIONAL REGULATOR"/>
    <property type="match status" value="1"/>
</dbReference>
<dbReference type="OrthoDB" id="7328368at2"/>
<protein>
    <submittedName>
        <fullName evidence="6">LysR family transcriptional regulator</fullName>
    </submittedName>
</protein>
<evidence type="ECO:0000313" key="6">
    <source>
        <dbReference type="EMBL" id="MXO02773.1"/>
    </source>
</evidence>
<comment type="similarity">
    <text evidence="1">Belongs to the LysR transcriptional regulatory family.</text>
</comment>
<dbReference type="InterPro" id="IPR000847">
    <property type="entry name" value="LysR_HTH_N"/>
</dbReference>
<gene>
    <name evidence="6" type="ORF">GR156_20900</name>
</gene>
<dbReference type="InterPro" id="IPR058163">
    <property type="entry name" value="LysR-type_TF_proteobact-type"/>
</dbReference>
<comment type="caution">
    <text evidence="6">The sequence shown here is derived from an EMBL/GenBank/DDBJ whole genome shotgun (WGS) entry which is preliminary data.</text>
</comment>
<proteinExistence type="inferred from homology"/>
<dbReference type="PANTHER" id="PTHR30537:SF74">
    <property type="entry name" value="HTH-TYPE TRANSCRIPTIONAL REGULATOR TRPI"/>
    <property type="match status" value="1"/>
</dbReference>
<dbReference type="GO" id="GO:0043565">
    <property type="term" value="F:sequence-specific DNA binding"/>
    <property type="evidence" value="ECO:0007669"/>
    <property type="project" value="TreeGrafter"/>
</dbReference>
<dbReference type="Gene3D" id="1.10.10.10">
    <property type="entry name" value="Winged helix-like DNA-binding domain superfamily/Winged helix DNA-binding domain"/>
    <property type="match status" value="1"/>
</dbReference>
<dbReference type="InterPro" id="IPR005119">
    <property type="entry name" value="LysR_subst-bd"/>
</dbReference>
<dbReference type="SUPFAM" id="SSF53850">
    <property type="entry name" value="Periplasmic binding protein-like II"/>
    <property type="match status" value="1"/>
</dbReference>
<keyword evidence="4" id="KW-0804">Transcription</keyword>
<evidence type="ECO:0000313" key="7">
    <source>
        <dbReference type="Proteomes" id="UP000440304"/>
    </source>
</evidence>
<evidence type="ECO:0000256" key="2">
    <source>
        <dbReference type="ARBA" id="ARBA00023015"/>
    </source>
</evidence>
<evidence type="ECO:0000256" key="1">
    <source>
        <dbReference type="ARBA" id="ARBA00009437"/>
    </source>
</evidence>
<dbReference type="SUPFAM" id="SSF46785">
    <property type="entry name" value="Winged helix' DNA-binding domain"/>
    <property type="match status" value="1"/>
</dbReference>
<evidence type="ECO:0000256" key="3">
    <source>
        <dbReference type="ARBA" id="ARBA00023125"/>
    </source>
</evidence>
<feature type="domain" description="HTH lysR-type" evidence="5">
    <location>
        <begin position="4"/>
        <end position="61"/>
    </location>
</feature>
<dbReference type="GO" id="GO:0003700">
    <property type="term" value="F:DNA-binding transcription factor activity"/>
    <property type="evidence" value="ECO:0007669"/>
    <property type="project" value="InterPro"/>
</dbReference>
<dbReference type="GO" id="GO:0006351">
    <property type="term" value="P:DNA-templated transcription"/>
    <property type="evidence" value="ECO:0007669"/>
    <property type="project" value="TreeGrafter"/>
</dbReference>
<organism evidence="6 7">
    <name type="scientific">Shinella zoogloeoides</name>
    <name type="common">Crabtreella saccharophila</name>
    <dbReference type="NCBI Taxonomy" id="352475"/>
    <lineage>
        <taxon>Bacteria</taxon>
        <taxon>Pseudomonadati</taxon>
        <taxon>Pseudomonadota</taxon>
        <taxon>Alphaproteobacteria</taxon>
        <taxon>Hyphomicrobiales</taxon>
        <taxon>Rhizobiaceae</taxon>
        <taxon>Shinella</taxon>
    </lineage>
</organism>
<keyword evidence="3" id="KW-0238">DNA-binding</keyword>
<dbReference type="EMBL" id="WUML01000031">
    <property type="protein sequence ID" value="MXO02773.1"/>
    <property type="molecule type" value="Genomic_DNA"/>
</dbReference>
<name>A0A6N8THP0_SHIZO</name>
<dbReference type="Proteomes" id="UP000440304">
    <property type="component" value="Unassembled WGS sequence"/>
</dbReference>
<dbReference type="Gene3D" id="3.40.190.10">
    <property type="entry name" value="Periplasmic binding protein-like II"/>
    <property type="match status" value="2"/>
</dbReference>
<keyword evidence="2" id="KW-0805">Transcription regulation</keyword>
<dbReference type="AlphaFoldDB" id="A0A6N8THP0"/>
<reference evidence="6 7" key="1">
    <citation type="submission" date="2019-12" db="EMBL/GenBank/DDBJ databases">
        <title>Shinella granuli gen. nov., sp. nov., and proposal of the reclassification of Zoogloea ramigera ATCC 19623 as Shinella zoogloeoides sp. nov.</title>
        <authorList>
            <person name="Gao J."/>
        </authorList>
    </citation>
    <scope>NUCLEOTIDE SEQUENCE [LARGE SCALE GENOMIC DNA]</scope>
    <source>
        <strain evidence="6 7">DSM 287</strain>
    </source>
</reference>
<dbReference type="InterPro" id="IPR036390">
    <property type="entry name" value="WH_DNA-bd_sf"/>
</dbReference>
<dbReference type="RefSeq" id="WP_023513006.1">
    <property type="nucleotide sequence ID" value="NZ_CP086612.1"/>
</dbReference>
<accession>A0A6N8THP0</accession>
<evidence type="ECO:0000256" key="4">
    <source>
        <dbReference type="ARBA" id="ARBA00023163"/>
    </source>
</evidence>
<dbReference type="Pfam" id="PF03466">
    <property type="entry name" value="LysR_substrate"/>
    <property type="match status" value="1"/>
</dbReference>
<sequence>MSNPSLRGLQAFEAIGRCGSVSAAAEDLGVSPGAVSQLVRNLEQCLGLTLLERRGRRVELSSWGRLYYREVAKGFQQLSHAANVLTRARNESGIVLSALSSVASRWVSRKIFDWQSLCPGSNVRILGQEQEPRLGAEEVDFRITYGRRSYAHEHVAVLFTDWVVPVCSPALIANGAPRCPQDILTFPLLNVEWEADYKASPQWKDWASLIDADGRQTFSGLSFTLSSSAIDAAANGRGFVLAQVSMVQDEIASGSLIVPFDIRMKLSESYYLAWDRTALEKPFGQRFHKWLLGIARQQDQYSAPALPTAVASL</sequence>
<evidence type="ECO:0000259" key="5">
    <source>
        <dbReference type="PROSITE" id="PS50931"/>
    </source>
</evidence>
<dbReference type="InterPro" id="IPR036388">
    <property type="entry name" value="WH-like_DNA-bd_sf"/>
</dbReference>
<dbReference type="Pfam" id="PF00126">
    <property type="entry name" value="HTH_1"/>
    <property type="match status" value="1"/>
</dbReference>
<dbReference type="PROSITE" id="PS50931">
    <property type="entry name" value="HTH_LYSR"/>
    <property type="match status" value="1"/>
</dbReference>